<organism evidence="3 4">
    <name type="scientific">Candidatus Desantisbacteria bacterium CG_4_8_14_3_um_filter_40_12</name>
    <dbReference type="NCBI Taxonomy" id="1974545"/>
    <lineage>
        <taxon>Bacteria</taxon>
        <taxon>Candidatus Desantisiibacteriota</taxon>
    </lineage>
</organism>
<dbReference type="Gene3D" id="1.20.120.330">
    <property type="entry name" value="Nucleotidyltransferases domain 2"/>
    <property type="match status" value="1"/>
</dbReference>
<name>A0A2M7J9W9_9BACT</name>
<gene>
    <name evidence="3" type="ORF">COZ71_08310</name>
</gene>
<dbReference type="PANTHER" id="PTHR36565:SF1">
    <property type="entry name" value="UPF0332 PROTEIN TM_1000"/>
    <property type="match status" value="1"/>
</dbReference>
<dbReference type="Pfam" id="PF05168">
    <property type="entry name" value="HEPN"/>
    <property type="match status" value="1"/>
</dbReference>
<dbReference type="InterPro" id="IPR007842">
    <property type="entry name" value="HEPN_dom"/>
</dbReference>
<comment type="caution">
    <text evidence="3">The sequence shown here is derived from an EMBL/GenBank/DDBJ whole genome shotgun (WGS) entry which is preliminary data.</text>
</comment>
<dbReference type="AlphaFoldDB" id="A0A2M7J9W9"/>
<sequence length="125" mass="14045">MKYDLSRHRLENSKEKLDTAEILLTNGKYKDSASRSYYAIFSAARALLAIKSLDSSKHSGVIALFNQHFVKTGVVRKEMSKLLGGAKAVRERSDYADFVIVSKEEAQEQVQSAKEFIETVEEALN</sequence>
<dbReference type="Proteomes" id="UP000229297">
    <property type="component" value="Unassembled WGS sequence"/>
</dbReference>
<dbReference type="EMBL" id="PFIC01000228">
    <property type="protein sequence ID" value="PIX16208.1"/>
    <property type="molecule type" value="Genomic_DNA"/>
</dbReference>
<proteinExistence type="inferred from homology"/>
<reference evidence="4" key="1">
    <citation type="submission" date="2017-09" db="EMBL/GenBank/DDBJ databases">
        <title>Depth-based differentiation of microbial function through sediment-hosted aquifers and enrichment of novel symbionts in the deep terrestrial subsurface.</title>
        <authorList>
            <person name="Probst A.J."/>
            <person name="Ladd B."/>
            <person name="Jarett J.K."/>
            <person name="Geller-Mcgrath D.E."/>
            <person name="Sieber C.M.K."/>
            <person name="Emerson J.B."/>
            <person name="Anantharaman K."/>
            <person name="Thomas B.C."/>
            <person name="Malmstrom R."/>
            <person name="Stieglmeier M."/>
            <person name="Klingl A."/>
            <person name="Woyke T."/>
            <person name="Ryan C.M."/>
            <person name="Banfield J.F."/>
        </authorList>
    </citation>
    <scope>NUCLEOTIDE SEQUENCE [LARGE SCALE GENOMIC DNA]</scope>
</reference>
<evidence type="ECO:0000313" key="3">
    <source>
        <dbReference type="EMBL" id="PIX16208.1"/>
    </source>
</evidence>
<evidence type="ECO:0000259" key="2">
    <source>
        <dbReference type="Pfam" id="PF05168"/>
    </source>
</evidence>
<comment type="similarity">
    <text evidence="1">Belongs to the UPF0332 family.</text>
</comment>
<feature type="domain" description="HEPN" evidence="2">
    <location>
        <begin position="8"/>
        <end position="122"/>
    </location>
</feature>
<evidence type="ECO:0000256" key="1">
    <source>
        <dbReference type="ARBA" id="ARBA00038248"/>
    </source>
</evidence>
<accession>A0A2M7J9W9</accession>
<dbReference type="PANTHER" id="PTHR36565">
    <property type="entry name" value="UPF0332 PROTEIN TM_1000"/>
    <property type="match status" value="1"/>
</dbReference>
<protein>
    <submittedName>
        <fullName evidence="3">Antitoxin</fullName>
    </submittedName>
</protein>
<dbReference type="InterPro" id="IPR052226">
    <property type="entry name" value="UPF0332_toxin"/>
</dbReference>
<evidence type="ECO:0000313" key="4">
    <source>
        <dbReference type="Proteomes" id="UP000229297"/>
    </source>
</evidence>
<feature type="non-terminal residue" evidence="3">
    <location>
        <position position="125"/>
    </location>
</feature>
<dbReference type="SUPFAM" id="SSF81593">
    <property type="entry name" value="Nucleotidyltransferase substrate binding subunit/domain"/>
    <property type="match status" value="1"/>
</dbReference>